<dbReference type="PANTHER" id="PTHR30231:SF41">
    <property type="entry name" value="DNA POLYMERASE III SUBUNIT EPSILON"/>
    <property type="match status" value="1"/>
</dbReference>
<dbReference type="Pfam" id="PF20600">
    <property type="entry name" value="ExoX-like_C"/>
    <property type="match status" value="1"/>
</dbReference>
<dbReference type="EMBL" id="CP002691">
    <property type="protein sequence ID" value="AEE53171.1"/>
    <property type="molecule type" value="Genomic_DNA"/>
</dbReference>
<name>F4KPW7_HALH1</name>
<dbReference type="SUPFAM" id="SSF53098">
    <property type="entry name" value="Ribonuclease H-like"/>
    <property type="match status" value="1"/>
</dbReference>
<dbReference type="STRING" id="760192.Halhy_5346"/>
<dbReference type="InterPro" id="IPR046768">
    <property type="entry name" value="ExoX-like_C"/>
</dbReference>
<dbReference type="Proteomes" id="UP000008461">
    <property type="component" value="Chromosome"/>
</dbReference>
<dbReference type="eggNOG" id="COG0847">
    <property type="taxonomic scope" value="Bacteria"/>
</dbReference>
<evidence type="ECO:0000313" key="2">
    <source>
        <dbReference type="EMBL" id="AEE53171.1"/>
    </source>
</evidence>
<gene>
    <name evidence="2" type="ordered locus">Halhy_5346</name>
</gene>
<dbReference type="GO" id="GO:0003676">
    <property type="term" value="F:nucleic acid binding"/>
    <property type="evidence" value="ECO:0007669"/>
    <property type="project" value="InterPro"/>
</dbReference>
<dbReference type="RefSeq" id="WP_013767705.1">
    <property type="nucleotide sequence ID" value="NC_015510.1"/>
</dbReference>
<dbReference type="OrthoDB" id="9791657at2"/>
<accession>F4KPW7</accession>
<dbReference type="GO" id="GO:0008408">
    <property type="term" value="F:3'-5' exonuclease activity"/>
    <property type="evidence" value="ECO:0007669"/>
    <property type="project" value="TreeGrafter"/>
</dbReference>
<keyword evidence="3" id="KW-1185">Reference proteome</keyword>
<proteinExistence type="predicted"/>
<reference evidence="2 3" key="1">
    <citation type="journal article" date="2011" name="Stand. Genomic Sci.">
        <title>Complete genome sequence of Haliscomenobacter hydrossis type strain (O).</title>
        <authorList>
            <consortium name="US DOE Joint Genome Institute (JGI-PGF)"/>
            <person name="Daligault H."/>
            <person name="Lapidus A."/>
            <person name="Zeytun A."/>
            <person name="Nolan M."/>
            <person name="Lucas S."/>
            <person name="Del Rio T.G."/>
            <person name="Tice H."/>
            <person name="Cheng J.F."/>
            <person name="Tapia R."/>
            <person name="Han C."/>
            <person name="Goodwin L."/>
            <person name="Pitluck S."/>
            <person name="Liolios K."/>
            <person name="Pagani I."/>
            <person name="Ivanova N."/>
            <person name="Huntemann M."/>
            <person name="Mavromatis K."/>
            <person name="Mikhailova N."/>
            <person name="Pati A."/>
            <person name="Chen A."/>
            <person name="Palaniappan K."/>
            <person name="Land M."/>
            <person name="Hauser L."/>
            <person name="Brambilla E.M."/>
            <person name="Rohde M."/>
            <person name="Verbarg S."/>
            <person name="Goker M."/>
            <person name="Bristow J."/>
            <person name="Eisen J.A."/>
            <person name="Markowitz V."/>
            <person name="Hugenholtz P."/>
            <person name="Kyrpides N.C."/>
            <person name="Klenk H.P."/>
            <person name="Woyke T."/>
        </authorList>
    </citation>
    <scope>NUCLEOTIDE SEQUENCE [LARGE SCALE GENOMIC DNA]</scope>
    <source>
        <strain evidence="3">ATCC 27775 / DSM 1100 / LMG 10767 / O</strain>
    </source>
</reference>
<dbReference type="CDD" id="cd06127">
    <property type="entry name" value="DEDDh"/>
    <property type="match status" value="1"/>
</dbReference>
<organism evidence="2 3">
    <name type="scientific">Haliscomenobacter hydrossis (strain ATCC 27775 / DSM 1100 / LMG 10767 / O)</name>
    <dbReference type="NCBI Taxonomy" id="760192"/>
    <lineage>
        <taxon>Bacteria</taxon>
        <taxon>Pseudomonadati</taxon>
        <taxon>Bacteroidota</taxon>
        <taxon>Saprospiria</taxon>
        <taxon>Saprospirales</taxon>
        <taxon>Haliscomenobacteraceae</taxon>
        <taxon>Haliscomenobacter</taxon>
    </lineage>
</organism>
<protein>
    <submittedName>
        <fullName evidence="2">DNA polymerase III, epsilon subunit</fullName>
    </submittedName>
</protein>
<sequence length="282" mass="32717">MKLILDRDLCFFDIEATGLNVVRDRIVQIAIIKYFKDGREPQELSLMINPGIPISLEAILVHGIQPKDVANKPTFQQLAQKIWDFIGNADLAGYNSNRFDIPMLMEEFARVGMEFDVTKRRSIDVQRIFYKMEPRTLKAALKFYCEKEHEDAHDAMADVRATIDVFKGQLDKYEGVDYLDEDGVRVEAPIKNDVQVLHEFTNDNRFVDATQKLRADVNGDIVFNFGKYVGKPVGETLYEDRQYYNWILNKEFTSQVKQMVKKLVREYEKGLKAKEKENGNNE</sequence>
<dbReference type="GO" id="GO:0005829">
    <property type="term" value="C:cytosol"/>
    <property type="evidence" value="ECO:0007669"/>
    <property type="project" value="TreeGrafter"/>
</dbReference>
<dbReference type="InterPro" id="IPR013520">
    <property type="entry name" value="Ribonucl_H"/>
</dbReference>
<dbReference type="Gene3D" id="3.30.420.10">
    <property type="entry name" value="Ribonuclease H-like superfamily/Ribonuclease H"/>
    <property type="match status" value="1"/>
</dbReference>
<dbReference type="InterPro" id="IPR012337">
    <property type="entry name" value="RNaseH-like_sf"/>
</dbReference>
<dbReference type="KEGG" id="hhy:Halhy_5346"/>
<reference key="2">
    <citation type="submission" date="2011-04" db="EMBL/GenBank/DDBJ databases">
        <title>Complete sequence of chromosome of Haliscomenobacter hydrossis DSM 1100.</title>
        <authorList>
            <consortium name="US DOE Joint Genome Institute (JGI-PGF)"/>
            <person name="Lucas S."/>
            <person name="Han J."/>
            <person name="Lapidus A."/>
            <person name="Bruce D."/>
            <person name="Goodwin L."/>
            <person name="Pitluck S."/>
            <person name="Peters L."/>
            <person name="Kyrpides N."/>
            <person name="Mavromatis K."/>
            <person name="Ivanova N."/>
            <person name="Ovchinnikova G."/>
            <person name="Pagani I."/>
            <person name="Daligault H."/>
            <person name="Detter J.C."/>
            <person name="Han C."/>
            <person name="Land M."/>
            <person name="Hauser L."/>
            <person name="Markowitz V."/>
            <person name="Cheng J.-F."/>
            <person name="Hugenholtz P."/>
            <person name="Woyke T."/>
            <person name="Wu D."/>
            <person name="Verbarg S."/>
            <person name="Frueling A."/>
            <person name="Brambilla E."/>
            <person name="Klenk H.-P."/>
            <person name="Eisen J.A."/>
        </authorList>
    </citation>
    <scope>NUCLEOTIDE SEQUENCE</scope>
    <source>
        <strain>DSM 1100</strain>
    </source>
</reference>
<evidence type="ECO:0000259" key="1">
    <source>
        <dbReference type="SMART" id="SM00479"/>
    </source>
</evidence>
<dbReference type="PANTHER" id="PTHR30231">
    <property type="entry name" value="DNA POLYMERASE III SUBUNIT EPSILON"/>
    <property type="match status" value="1"/>
</dbReference>
<dbReference type="Pfam" id="PF00929">
    <property type="entry name" value="RNase_T"/>
    <property type="match status" value="1"/>
</dbReference>
<dbReference type="GO" id="GO:0045004">
    <property type="term" value="P:DNA replication proofreading"/>
    <property type="evidence" value="ECO:0007669"/>
    <property type="project" value="TreeGrafter"/>
</dbReference>
<feature type="domain" description="Exonuclease" evidence="1">
    <location>
        <begin position="8"/>
        <end position="175"/>
    </location>
</feature>
<dbReference type="InterPro" id="IPR036397">
    <property type="entry name" value="RNaseH_sf"/>
</dbReference>
<dbReference type="HOGENOM" id="CLU_061549_0_0_10"/>
<evidence type="ECO:0000313" key="3">
    <source>
        <dbReference type="Proteomes" id="UP000008461"/>
    </source>
</evidence>
<dbReference type="SMART" id="SM00479">
    <property type="entry name" value="EXOIII"/>
    <property type="match status" value="1"/>
</dbReference>
<dbReference type="AlphaFoldDB" id="F4KPW7"/>